<reference evidence="2 3" key="1">
    <citation type="submission" date="2019-02" db="EMBL/GenBank/DDBJ databases">
        <title>Deep-cultivation of Planctomycetes and their phenomic and genomic characterization uncovers novel biology.</title>
        <authorList>
            <person name="Wiegand S."/>
            <person name="Jogler M."/>
            <person name="Boedeker C."/>
            <person name="Pinto D."/>
            <person name="Vollmers J."/>
            <person name="Rivas-Marin E."/>
            <person name="Kohn T."/>
            <person name="Peeters S.H."/>
            <person name="Heuer A."/>
            <person name="Rast P."/>
            <person name="Oberbeckmann S."/>
            <person name="Bunk B."/>
            <person name="Jeske O."/>
            <person name="Meyerdierks A."/>
            <person name="Storesund J.E."/>
            <person name="Kallscheuer N."/>
            <person name="Luecker S."/>
            <person name="Lage O.M."/>
            <person name="Pohl T."/>
            <person name="Merkel B.J."/>
            <person name="Hornburger P."/>
            <person name="Mueller R.-W."/>
            <person name="Bruemmer F."/>
            <person name="Labrenz M."/>
            <person name="Spormann A.M."/>
            <person name="Op Den Camp H."/>
            <person name="Overmann J."/>
            <person name="Amann R."/>
            <person name="Jetten M.S.M."/>
            <person name="Mascher T."/>
            <person name="Medema M.H."/>
            <person name="Devos D.P."/>
            <person name="Kaster A.-K."/>
            <person name="Ovreas L."/>
            <person name="Rohde M."/>
            <person name="Galperin M.Y."/>
            <person name="Jogler C."/>
        </authorList>
    </citation>
    <scope>NUCLEOTIDE SEQUENCE [LARGE SCALE GENOMIC DNA]</scope>
    <source>
        <strain evidence="2 3">Pla123a</strain>
    </source>
</reference>
<dbReference type="Proteomes" id="UP000318478">
    <property type="component" value="Unassembled WGS sequence"/>
</dbReference>
<dbReference type="Pfam" id="PF24251">
    <property type="entry name" value="DUF7453"/>
    <property type="match status" value="1"/>
</dbReference>
<dbReference type="RefSeq" id="WP_146583992.1">
    <property type="nucleotide sequence ID" value="NZ_SJPO01000001.1"/>
</dbReference>
<organism evidence="2 3">
    <name type="scientific">Posidoniimonas polymericola</name>
    <dbReference type="NCBI Taxonomy" id="2528002"/>
    <lineage>
        <taxon>Bacteria</taxon>
        <taxon>Pseudomonadati</taxon>
        <taxon>Planctomycetota</taxon>
        <taxon>Planctomycetia</taxon>
        <taxon>Pirellulales</taxon>
        <taxon>Lacipirellulaceae</taxon>
        <taxon>Posidoniimonas</taxon>
    </lineage>
</organism>
<proteinExistence type="predicted"/>
<accession>A0A5C5ZGS2</accession>
<dbReference type="EMBL" id="SJPO01000001">
    <property type="protein sequence ID" value="TWT85753.1"/>
    <property type="molecule type" value="Genomic_DNA"/>
</dbReference>
<sequence length="548" mass="57741" precursor="true">MMTAFPSCRSAAPMLRPILVAAAACLLASTERAAADAIRTVALSDQIAPGFDEPFDWIIDSGIAINDRGSVVFRGAVGEPRAYGIWREVDGNLSLVASEGDPAPGTPDVFGTFDSSDFVFDRPIINNQDVVLFAGTSRDDTSSRFGLWAQPKVGEATLVAIEDRDLAPPDYQLVSHFRYTANDRGEVAMHAAQDAGPDSALLQGIAIDGLSLLVQESEVLGASGYHVDDIPRSQVWINDNGYGIVSAALEDDGANPHVGLLLTHPGEPAQPLAVQEVAGEIGGAQTSYSYIAGGVNNRNTVVYTDQRFSRDDPSLFQQSLWEWSPSSGAELLARTGEVHEDLGVTFVRISHAVVNGNDQTAFLARTIDGEGQWSAQGLWLESPDGVLTAVVEQGADAPGAAAQFLSVGDGISVNRRGQIAFLGHLQGDGVTSDNSGGIWATDADGQLQLVARHGQTIDVSSDATTPDLRVIDRLYFYTNSNGNSPMSGLEDGRASPFNEAGEIVFDARFTDGTTGVFVSRLVAVPEPSVTLLAGVAALAAAGGGRRRA</sequence>
<evidence type="ECO:0000313" key="3">
    <source>
        <dbReference type="Proteomes" id="UP000318478"/>
    </source>
</evidence>
<comment type="caution">
    <text evidence="2">The sequence shown here is derived from an EMBL/GenBank/DDBJ whole genome shotgun (WGS) entry which is preliminary data.</text>
</comment>
<keyword evidence="3" id="KW-1185">Reference proteome</keyword>
<dbReference type="OrthoDB" id="285858at2"/>
<feature type="signal peptide" evidence="1">
    <location>
        <begin position="1"/>
        <end position="34"/>
    </location>
</feature>
<evidence type="ECO:0000256" key="1">
    <source>
        <dbReference type="SAM" id="SignalP"/>
    </source>
</evidence>
<dbReference type="AlphaFoldDB" id="A0A5C5ZGS2"/>
<dbReference type="InterPro" id="IPR055876">
    <property type="entry name" value="DUF7453"/>
</dbReference>
<name>A0A5C5ZGS2_9BACT</name>
<gene>
    <name evidence="2" type="ORF">Pla123a_05600</name>
</gene>
<dbReference type="NCBIfam" id="TIGR05002">
    <property type="entry name" value="NxxGxxAF_repeat"/>
    <property type="match status" value="3"/>
</dbReference>
<evidence type="ECO:0000313" key="2">
    <source>
        <dbReference type="EMBL" id="TWT85753.1"/>
    </source>
</evidence>
<evidence type="ECO:0008006" key="4">
    <source>
        <dbReference type="Google" id="ProtNLM"/>
    </source>
</evidence>
<protein>
    <recommendedName>
        <fullName evidence="4">PEP-CTERM protein-sorting domain-containing protein</fullName>
    </recommendedName>
</protein>
<feature type="chain" id="PRO_5022932504" description="PEP-CTERM protein-sorting domain-containing protein" evidence="1">
    <location>
        <begin position="35"/>
        <end position="548"/>
    </location>
</feature>
<keyword evidence="1" id="KW-0732">Signal</keyword>